<evidence type="ECO:0000259" key="1">
    <source>
        <dbReference type="Pfam" id="PF06202"/>
    </source>
</evidence>
<proteinExistence type="predicted"/>
<organism evidence="3 4">
    <name type="scientific">Leptospirillum ferriphilum</name>
    <dbReference type="NCBI Taxonomy" id="178606"/>
    <lineage>
        <taxon>Bacteria</taxon>
        <taxon>Pseudomonadati</taxon>
        <taxon>Nitrospirota</taxon>
        <taxon>Nitrospiria</taxon>
        <taxon>Nitrospirales</taxon>
        <taxon>Nitrospiraceae</taxon>
        <taxon>Leptospirillum</taxon>
    </lineage>
</organism>
<comment type="caution">
    <text evidence="3">The sequence shown here is derived from an EMBL/GenBank/DDBJ whole genome shotgun (WGS) entry which is preliminary data.</text>
</comment>
<dbReference type="Pfam" id="PF06202">
    <property type="entry name" value="GDE_C"/>
    <property type="match status" value="1"/>
</dbReference>
<dbReference type="InterPro" id="IPR032790">
    <property type="entry name" value="GDE_C"/>
</dbReference>
<feature type="domain" description="Glycogen debranching enzyme C-terminal" evidence="1">
    <location>
        <begin position="301"/>
        <end position="664"/>
    </location>
</feature>
<dbReference type="InterPro" id="IPR008928">
    <property type="entry name" value="6-hairpin_glycosidase_sf"/>
</dbReference>
<evidence type="ECO:0000313" key="4">
    <source>
        <dbReference type="Proteomes" id="UP000029452"/>
    </source>
</evidence>
<protein>
    <submittedName>
        <fullName evidence="3">Glycogen debranching enzyme-related protein</fullName>
    </submittedName>
</protein>
<dbReference type="GO" id="GO:0005980">
    <property type="term" value="P:glycogen catabolic process"/>
    <property type="evidence" value="ECO:0007669"/>
    <property type="project" value="InterPro"/>
</dbReference>
<dbReference type="Gene3D" id="1.50.10.10">
    <property type="match status" value="1"/>
</dbReference>
<dbReference type="OrthoDB" id="9761875at2"/>
<evidence type="ECO:0000259" key="2">
    <source>
        <dbReference type="Pfam" id="PF12439"/>
    </source>
</evidence>
<accession>A0A094WAK9</accession>
<dbReference type="PANTHER" id="PTHR10569:SF2">
    <property type="entry name" value="GLYCOGEN DEBRANCHING ENZYME"/>
    <property type="match status" value="1"/>
</dbReference>
<name>A0A094WAK9_9BACT</name>
<dbReference type="AlphaFoldDB" id="A0A094WAK9"/>
<dbReference type="InterPro" id="IPR010401">
    <property type="entry name" value="AGL/Gdb1"/>
</dbReference>
<gene>
    <name evidence="3" type="ORF">LptCag_0123</name>
</gene>
<dbReference type="PATRIC" id="fig|178606.4.peg.1721"/>
<dbReference type="InterPro" id="IPR012341">
    <property type="entry name" value="6hp_glycosidase-like_sf"/>
</dbReference>
<reference evidence="3 4" key="1">
    <citation type="submission" date="2014-06" db="EMBL/GenBank/DDBJ databases">
        <title>Draft genome sequence of iron oxidizing acidophile Leptospirillum ferriphilum DSM14647.</title>
        <authorList>
            <person name="Cardenas J.P."/>
            <person name="Lazcano M."/>
            <person name="Ossandon F.J."/>
            <person name="Corbett M."/>
            <person name="Holmes D.S."/>
            <person name="Watkin E."/>
        </authorList>
    </citation>
    <scope>NUCLEOTIDE SEQUENCE [LARGE SCALE GENOMIC DNA]</scope>
    <source>
        <strain evidence="3 4">DSM 14647</strain>
    </source>
</reference>
<dbReference type="GO" id="GO:0004134">
    <property type="term" value="F:4-alpha-glucanotransferase activity"/>
    <property type="evidence" value="ECO:0007669"/>
    <property type="project" value="InterPro"/>
</dbReference>
<dbReference type="InterPro" id="IPR024742">
    <property type="entry name" value="Glycogen_debranch_N"/>
</dbReference>
<sequence>MERDIPLPTPVRFDITAFRDPETPEGREWWLSMGNGGYLSGTLLHSLARGYHGIGVLATVPPVGRTLLWVKWDGWIEDGESRVPLTSNHWGDHSWDPRGFLFLESFFLEGRMPVWKYRWKDRVLTVRIWHDATIRATVLSFLLDSPDALDLVLHFYVNCRDHHGIIQGDPPEASCRVEEDTGFLSIGGLSSTVRVPEGTLSVNTSVVRTFFYPRERERGLSDWENHRLAFSAKKTLFPGQEAGVLWTGISSGQAPPSLKDNWTRISRQGFLEGEKALLKTARGRHSCLESVPAWVNSLILAADSFIVDRPPLSGVPGAKTIIAGYPWFGDWGRDTMIALPGLLLATGRWNDARSILLFFAGKLRNGILPNYFPEDGSEPLYNTADASLWFVRACHHYGRSTRDYAALRLLYPSLLSVMDAYRNGTLFGIGVDPLDGLVRTGSSDLPLTWMDARIDGRAVTLRHGKPVELSALWFGALASMTWIAGRLREDSTDFRKDQEKTRRGFRKFVREDGLGLHDVLEGDPAEMNAIRPNQILALTCAEGLLSVPEEMGVLETVTDHLLTPFGLRSLSPTDPRYQGTYAGPPAARDNAYHQGTVWAWLLGHFAMASFRHSGNIDATWSLFDGLKHHLGEAGLGSISEIFDGDAPHLPRGCPLQAWSVGSTLEALLHLLEYPPSGTLF</sequence>
<dbReference type="PANTHER" id="PTHR10569">
    <property type="entry name" value="GLYCOGEN DEBRANCHING ENZYME"/>
    <property type="match status" value="1"/>
</dbReference>
<dbReference type="EMBL" id="JPGK01000006">
    <property type="protein sequence ID" value="KGA93510.1"/>
    <property type="molecule type" value="Genomic_DNA"/>
</dbReference>
<dbReference type="Pfam" id="PF12439">
    <property type="entry name" value="GDE_N"/>
    <property type="match status" value="1"/>
</dbReference>
<evidence type="ECO:0000313" key="3">
    <source>
        <dbReference type="EMBL" id="KGA93510.1"/>
    </source>
</evidence>
<dbReference type="Proteomes" id="UP000029452">
    <property type="component" value="Unassembled WGS sequence"/>
</dbReference>
<dbReference type="SUPFAM" id="SSF48208">
    <property type="entry name" value="Six-hairpin glycosidases"/>
    <property type="match status" value="1"/>
</dbReference>
<dbReference type="GO" id="GO:0004135">
    <property type="term" value="F:amylo-alpha-1,6-glucosidase activity"/>
    <property type="evidence" value="ECO:0007669"/>
    <property type="project" value="InterPro"/>
</dbReference>
<feature type="domain" description="Glycogen debranching enzyme bacterial and archaeal type N-terminal" evidence="2">
    <location>
        <begin position="27"/>
        <end position="241"/>
    </location>
</feature>
<dbReference type="RefSeq" id="WP_052157894.1">
    <property type="nucleotide sequence ID" value="NZ_JPGK01000006.1"/>
</dbReference>